<sequence length="238" mass="27335">MKTLKNFMIKEGKEELRSFLINFLALACMCIIQQYLVLGRFKNLFEGVGSNKVEFMTQMINLSLVSLSIICITFMSNSTMNRSIQKEKKNKSIIILISLGISAKDIWHSKTYLSFIVGYIAYTLILILDILMIKIVFKLPMVLSLKGIITYMIIGPIISYSLVLILSFLFWYFKNNMIITLIYTMSLTFGTWIFMTMVSSPILVNNIYIPVIILVPLVLNYVFAKIIGKQEKWKLGLS</sequence>
<feature type="transmembrane region" description="Helical" evidence="1">
    <location>
        <begin position="113"/>
        <end position="137"/>
    </location>
</feature>
<reference evidence="3" key="1">
    <citation type="journal article" date="2019" name="Int. J. Syst. Evol. Microbiol.">
        <title>The Global Catalogue of Microorganisms (GCM) 10K type strain sequencing project: providing services to taxonomists for standard genome sequencing and annotation.</title>
        <authorList>
            <consortium name="The Broad Institute Genomics Platform"/>
            <consortium name="The Broad Institute Genome Sequencing Center for Infectious Disease"/>
            <person name="Wu L."/>
            <person name="Ma J."/>
        </authorList>
    </citation>
    <scope>NUCLEOTIDE SEQUENCE [LARGE SCALE GENOMIC DNA]</scope>
    <source>
        <strain evidence="3">JCM 1417</strain>
    </source>
</reference>
<keyword evidence="1" id="KW-1133">Transmembrane helix</keyword>
<feature type="transmembrane region" description="Helical" evidence="1">
    <location>
        <begin position="58"/>
        <end position="78"/>
    </location>
</feature>
<feature type="transmembrane region" description="Helical" evidence="1">
    <location>
        <begin position="149"/>
        <end position="171"/>
    </location>
</feature>
<keyword evidence="3" id="KW-1185">Reference proteome</keyword>
<gene>
    <name evidence="2" type="ORF">GCM10008908_25020</name>
</gene>
<organism evidence="2 3">
    <name type="scientific">Clostridium subterminale</name>
    <dbReference type="NCBI Taxonomy" id="1550"/>
    <lineage>
        <taxon>Bacteria</taxon>
        <taxon>Bacillati</taxon>
        <taxon>Bacillota</taxon>
        <taxon>Clostridia</taxon>
        <taxon>Eubacteriales</taxon>
        <taxon>Clostridiaceae</taxon>
        <taxon>Clostridium</taxon>
    </lineage>
</organism>
<comment type="caution">
    <text evidence="2">The sequence shown here is derived from an EMBL/GenBank/DDBJ whole genome shotgun (WGS) entry which is preliminary data.</text>
</comment>
<feature type="transmembrane region" description="Helical" evidence="1">
    <location>
        <begin position="207"/>
        <end position="228"/>
    </location>
</feature>
<protein>
    <recommendedName>
        <fullName evidence="4">ABC transporter permease</fullName>
    </recommendedName>
</protein>
<feature type="transmembrane region" description="Helical" evidence="1">
    <location>
        <begin position="177"/>
        <end position="195"/>
    </location>
</feature>
<evidence type="ECO:0000256" key="1">
    <source>
        <dbReference type="SAM" id="Phobius"/>
    </source>
</evidence>
<evidence type="ECO:0008006" key="4">
    <source>
        <dbReference type="Google" id="ProtNLM"/>
    </source>
</evidence>
<accession>A0ABP3W4L9</accession>
<keyword evidence="1" id="KW-0812">Transmembrane</keyword>
<evidence type="ECO:0000313" key="2">
    <source>
        <dbReference type="EMBL" id="GAA0774712.1"/>
    </source>
</evidence>
<evidence type="ECO:0000313" key="3">
    <source>
        <dbReference type="Proteomes" id="UP001501047"/>
    </source>
</evidence>
<keyword evidence="1" id="KW-0472">Membrane</keyword>
<dbReference type="Proteomes" id="UP001501047">
    <property type="component" value="Unassembled WGS sequence"/>
</dbReference>
<dbReference type="EMBL" id="BAAACI010000006">
    <property type="protein sequence ID" value="GAA0774712.1"/>
    <property type="molecule type" value="Genomic_DNA"/>
</dbReference>
<dbReference type="RefSeq" id="WP_343826772.1">
    <property type="nucleotide sequence ID" value="NZ_BAAACI010000006.1"/>
</dbReference>
<name>A0ABP3W4L9_CLOSU</name>
<proteinExistence type="predicted"/>
<feature type="transmembrane region" description="Helical" evidence="1">
    <location>
        <begin position="20"/>
        <end position="38"/>
    </location>
</feature>
<dbReference type="PROSITE" id="PS51257">
    <property type="entry name" value="PROKAR_LIPOPROTEIN"/>
    <property type="match status" value="1"/>
</dbReference>